<dbReference type="PANTHER" id="PTHR32439:SF9">
    <property type="entry name" value="BLR3264 PROTEIN"/>
    <property type="match status" value="1"/>
</dbReference>
<keyword evidence="1" id="KW-0004">4Fe-4S</keyword>
<dbReference type="EC" id="1.14.13.83" evidence="9"/>
<accession>A0ABS7FP21</accession>
<evidence type="ECO:0000256" key="4">
    <source>
        <dbReference type="ARBA" id="ARBA00023002"/>
    </source>
</evidence>
<dbReference type="Gene3D" id="3.90.480.10">
    <property type="entry name" value="Sulfite Reductase Hemoprotein,Domain 2"/>
    <property type="match status" value="1"/>
</dbReference>
<evidence type="ECO:0000313" key="10">
    <source>
        <dbReference type="Proteomes" id="UP000774570"/>
    </source>
</evidence>
<keyword evidence="4 9" id="KW-0560">Oxidoreductase</keyword>
<evidence type="ECO:0000259" key="8">
    <source>
        <dbReference type="Pfam" id="PF03460"/>
    </source>
</evidence>
<dbReference type="Proteomes" id="UP000774570">
    <property type="component" value="Unassembled WGS sequence"/>
</dbReference>
<evidence type="ECO:0000256" key="7">
    <source>
        <dbReference type="SAM" id="MobiDB-lite"/>
    </source>
</evidence>
<feature type="domain" description="Nitrite/Sulfite reductase ferredoxin-like" evidence="8">
    <location>
        <begin position="26"/>
        <end position="82"/>
    </location>
</feature>
<sequence length="393" mass="40703">MSPSSRSGPDACPGALRVHRAADGGLARVRLPGGVLRAEGLAALADAAAEWGDGHLELTSRGNVQLRGLPDGVEAELAARLRDGGLLPSATHETVRNIVASPLSGRDGRGLIDVRPLTRALDAALCADPALAALSGRFLFALDDGRGDVVALRADAALLAVAEDVFALVVAGRDSGVRVSPEGAEKALLDVARAFLRARGSEWRIKELDDPVAALAPHLPPPTADPRDVPRAPARPDIGPVRQLDGRTALCALVPLGRLDPAPLRGRAEVVVTPWRTLAIPDLADVSDSFGLVADPASGWAGLTACAGRPGCAKALTDVRADAARTRTDGAEDGALPVHWSGCERQCGRPAAAHVAVVATEDGYEVRRGGEVRARGHDLAATAASVARQRRNQ</sequence>
<keyword evidence="5" id="KW-0408">Iron</keyword>
<proteinExistence type="predicted"/>
<evidence type="ECO:0000313" key="9">
    <source>
        <dbReference type="EMBL" id="MBW8482144.1"/>
    </source>
</evidence>
<keyword evidence="3" id="KW-0479">Metal-binding</keyword>
<dbReference type="InterPro" id="IPR036136">
    <property type="entry name" value="Nit/Sulf_reduc_fer-like_dom_sf"/>
</dbReference>
<evidence type="ECO:0000256" key="2">
    <source>
        <dbReference type="ARBA" id="ARBA00022617"/>
    </source>
</evidence>
<dbReference type="EMBL" id="JAIBOA010000003">
    <property type="protein sequence ID" value="MBW8482144.1"/>
    <property type="molecule type" value="Genomic_DNA"/>
</dbReference>
<keyword evidence="10" id="KW-1185">Reference proteome</keyword>
<dbReference type="PANTHER" id="PTHR32439">
    <property type="entry name" value="FERREDOXIN--NITRITE REDUCTASE, CHLOROPLASTIC"/>
    <property type="match status" value="1"/>
</dbReference>
<keyword evidence="2" id="KW-0349">Heme</keyword>
<gene>
    <name evidence="9" type="primary">cobG</name>
    <name evidence="9" type="ORF">K1Y72_07185</name>
</gene>
<evidence type="ECO:0000256" key="5">
    <source>
        <dbReference type="ARBA" id="ARBA00023004"/>
    </source>
</evidence>
<evidence type="ECO:0000256" key="1">
    <source>
        <dbReference type="ARBA" id="ARBA00022485"/>
    </source>
</evidence>
<dbReference type="InterPro" id="IPR005117">
    <property type="entry name" value="NiRdtase/SiRdtase_haem-b_fer"/>
</dbReference>
<dbReference type="Pfam" id="PF03460">
    <property type="entry name" value="NIR_SIR_ferr"/>
    <property type="match status" value="1"/>
</dbReference>
<dbReference type="InterPro" id="IPR051329">
    <property type="entry name" value="NIR_SIR_4Fe-4S"/>
</dbReference>
<name>A0ABS7FP21_9ACTN</name>
<dbReference type="InterPro" id="IPR012798">
    <property type="entry name" value="Cbl_synth_CobG-like"/>
</dbReference>
<dbReference type="SUPFAM" id="SSF56014">
    <property type="entry name" value="Nitrite and sulphite reductase 4Fe-4S domain-like"/>
    <property type="match status" value="2"/>
</dbReference>
<dbReference type="NCBIfam" id="TIGR02435">
    <property type="entry name" value="CobG"/>
    <property type="match status" value="1"/>
</dbReference>
<dbReference type="RefSeq" id="WP_220164431.1">
    <property type="nucleotide sequence ID" value="NZ_JAIBOA010000003.1"/>
</dbReference>
<organism evidence="9 10">
    <name type="scientific">Actinomadura parmotrematis</name>
    <dbReference type="NCBI Taxonomy" id="2864039"/>
    <lineage>
        <taxon>Bacteria</taxon>
        <taxon>Bacillati</taxon>
        <taxon>Actinomycetota</taxon>
        <taxon>Actinomycetes</taxon>
        <taxon>Streptosporangiales</taxon>
        <taxon>Thermomonosporaceae</taxon>
        <taxon>Actinomadura</taxon>
    </lineage>
</organism>
<dbReference type="GO" id="GO:0043818">
    <property type="term" value="F:precorrin-3B synthase activity"/>
    <property type="evidence" value="ECO:0007669"/>
    <property type="project" value="UniProtKB-EC"/>
</dbReference>
<reference evidence="9 10" key="1">
    <citation type="submission" date="2021-07" db="EMBL/GenBank/DDBJ databases">
        <title>Actinomadura sp. PM05-2 isolated from lichen.</title>
        <authorList>
            <person name="Somphong A."/>
            <person name="Phongsopitanun W."/>
            <person name="Tanasupawat S."/>
            <person name="Peongsungnone V."/>
        </authorList>
    </citation>
    <scope>NUCLEOTIDE SEQUENCE [LARGE SCALE GENOMIC DNA]</scope>
    <source>
        <strain evidence="9 10">PM05-2</strain>
    </source>
</reference>
<protein>
    <submittedName>
        <fullName evidence="9">Precorrin-3B synthase</fullName>
        <ecNumber evidence="9">1.14.13.83</ecNumber>
    </submittedName>
</protein>
<evidence type="ECO:0000256" key="6">
    <source>
        <dbReference type="ARBA" id="ARBA00023014"/>
    </source>
</evidence>
<evidence type="ECO:0000256" key="3">
    <source>
        <dbReference type="ARBA" id="ARBA00022723"/>
    </source>
</evidence>
<feature type="region of interest" description="Disordered" evidence="7">
    <location>
        <begin position="215"/>
        <end position="239"/>
    </location>
</feature>
<comment type="caution">
    <text evidence="9">The sequence shown here is derived from an EMBL/GenBank/DDBJ whole genome shotgun (WGS) entry which is preliminary data.</text>
</comment>
<dbReference type="SUPFAM" id="SSF55124">
    <property type="entry name" value="Nitrite/Sulfite reductase N-terminal domain-like"/>
    <property type="match status" value="2"/>
</dbReference>
<dbReference type="InterPro" id="IPR045854">
    <property type="entry name" value="NO2/SO3_Rdtase_4Fe4S_sf"/>
</dbReference>
<keyword evidence="6" id="KW-0411">Iron-sulfur</keyword>
<dbReference type="Gene3D" id="3.30.413.10">
    <property type="entry name" value="Sulfite Reductase Hemoprotein, domain 1"/>
    <property type="match status" value="2"/>
</dbReference>